<dbReference type="EMBL" id="VSSQ01063173">
    <property type="protein sequence ID" value="MPN16252.1"/>
    <property type="molecule type" value="Genomic_DNA"/>
</dbReference>
<gene>
    <name evidence="2" type="ORF">SDC9_163590</name>
</gene>
<protein>
    <submittedName>
        <fullName evidence="2">Uncharacterized protein</fullName>
    </submittedName>
</protein>
<evidence type="ECO:0000313" key="2">
    <source>
        <dbReference type="EMBL" id="MPN16252.1"/>
    </source>
</evidence>
<feature type="transmembrane region" description="Helical" evidence="1">
    <location>
        <begin position="21"/>
        <end position="40"/>
    </location>
</feature>
<keyword evidence="1" id="KW-1133">Transmembrane helix</keyword>
<dbReference type="AlphaFoldDB" id="A0A645FRL1"/>
<reference evidence="2" key="1">
    <citation type="submission" date="2019-08" db="EMBL/GenBank/DDBJ databases">
        <authorList>
            <person name="Kucharzyk K."/>
            <person name="Murdoch R.W."/>
            <person name="Higgins S."/>
            <person name="Loffler F."/>
        </authorList>
    </citation>
    <scope>NUCLEOTIDE SEQUENCE</scope>
</reference>
<comment type="caution">
    <text evidence="2">The sequence shown here is derived from an EMBL/GenBank/DDBJ whole genome shotgun (WGS) entry which is preliminary data.</text>
</comment>
<accession>A0A645FRL1</accession>
<name>A0A645FRL1_9ZZZZ</name>
<feature type="transmembrane region" description="Helical" evidence="1">
    <location>
        <begin position="47"/>
        <end position="68"/>
    </location>
</feature>
<keyword evidence="1" id="KW-0812">Transmembrane</keyword>
<sequence>MGISIILPDVSAISPLMPASWLIWLTLPLAPEFAIMYTGFNLSRLSIRALVTSSLVFFQVSITCSYLSSFDMRPLLYIFSILSTFESASESNFLFVSGMSISLTPIVTAPLVE</sequence>
<proteinExistence type="predicted"/>
<organism evidence="2">
    <name type="scientific">bioreactor metagenome</name>
    <dbReference type="NCBI Taxonomy" id="1076179"/>
    <lineage>
        <taxon>unclassified sequences</taxon>
        <taxon>metagenomes</taxon>
        <taxon>ecological metagenomes</taxon>
    </lineage>
</organism>
<keyword evidence="1" id="KW-0472">Membrane</keyword>
<evidence type="ECO:0000256" key="1">
    <source>
        <dbReference type="SAM" id="Phobius"/>
    </source>
</evidence>